<evidence type="ECO:0000256" key="1">
    <source>
        <dbReference type="SAM" id="Phobius"/>
    </source>
</evidence>
<accession>A0AAE3VVC3</accession>
<proteinExistence type="predicted"/>
<dbReference type="PANTHER" id="PTHR36832:SF2">
    <property type="entry name" value="INTEGRAL MEMBRANE PROTEIN"/>
    <property type="match status" value="1"/>
</dbReference>
<feature type="transmembrane region" description="Helical" evidence="1">
    <location>
        <begin position="140"/>
        <end position="168"/>
    </location>
</feature>
<name>A0AAE3VVC3_9ACTN</name>
<evidence type="ECO:0000313" key="2">
    <source>
        <dbReference type="EMBL" id="MDQ0364933.1"/>
    </source>
</evidence>
<protein>
    <submittedName>
        <fullName evidence="2">ABC-2 type transport system permease protein</fullName>
    </submittedName>
</protein>
<evidence type="ECO:0000313" key="3">
    <source>
        <dbReference type="Proteomes" id="UP001240236"/>
    </source>
</evidence>
<keyword evidence="1" id="KW-0812">Transmembrane</keyword>
<comment type="caution">
    <text evidence="2">The sequence shown here is derived from an EMBL/GenBank/DDBJ whole genome shotgun (WGS) entry which is preliminary data.</text>
</comment>
<feature type="transmembrane region" description="Helical" evidence="1">
    <location>
        <begin position="223"/>
        <end position="246"/>
    </location>
</feature>
<dbReference type="RefSeq" id="WP_307236858.1">
    <property type="nucleotide sequence ID" value="NZ_JAUSUZ010000001.1"/>
</dbReference>
<dbReference type="Pfam" id="PF06182">
    <property type="entry name" value="ABC2_membrane_6"/>
    <property type="match status" value="1"/>
</dbReference>
<sequence length="262" mass="27867">MSAYAAVTRTAVRAILTYRLNFVLGFFGSVVQLLAMYAVWQALLAGRAEVGGLTWPQMKAYLMVVFLTGSLVSVVSDFEMADRIRDGMVALDLTKPLSYQAARFAETVGAAGLELCTAAVICLGYGMLAGPMAMPGGGMLALFAVSLLAVVPVKFLFSYLGSLACFWTQNYFGVLWARQTLVLLFSGALVPLGLMPSLLRDVAEVLPFVGVAATPARIFAGDVAGPAAVVLVLQQVLWGVALWLLARAAWRGALRRLTVHGG</sequence>
<keyword evidence="3" id="KW-1185">Reference proteome</keyword>
<dbReference type="AlphaFoldDB" id="A0AAE3VVC3"/>
<reference evidence="2 3" key="1">
    <citation type="submission" date="2023-07" db="EMBL/GenBank/DDBJ databases">
        <title>Sequencing the genomes of 1000 actinobacteria strains.</title>
        <authorList>
            <person name="Klenk H.-P."/>
        </authorList>
    </citation>
    <scope>NUCLEOTIDE SEQUENCE [LARGE SCALE GENOMIC DNA]</scope>
    <source>
        <strain evidence="2 3">DSM 44709</strain>
    </source>
</reference>
<keyword evidence="1" id="KW-0472">Membrane</keyword>
<feature type="transmembrane region" description="Helical" evidence="1">
    <location>
        <begin position="180"/>
        <end position="199"/>
    </location>
</feature>
<gene>
    <name evidence="2" type="ORF">J2S42_001602</name>
</gene>
<organism evidence="2 3">
    <name type="scientific">Catenuloplanes indicus</name>
    <dbReference type="NCBI Taxonomy" id="137267"/>
    <lineage>
        <taxon>Bacteria</taxon>
        <taxon>Bacillati</taxon>
        <taxon>Actinomycetota</taxon>
        <taxon>Actinomycetes</taxon>
        <taxon>Micromonosporales</taxon>
        <taxon>Micromonosporaceae</taxon>
        <taxon>Catenuloplanes</taxon>
    </lineage>
</organism>
<feature type="transmembrane region" description="Helical" evidence="1">
    <location>
        <begin position="108"/>
        <end position="128"/>
    </location>
</feature>
<feature type="transmembrane region" description="Helical" evidence="1">
    <location>
        <begin position="20"/>
        <end position="40"/>
    </location>
</feature>
<dbReference type="Proteomes" id="UP001240236">
    <property type="component" value="Unassembled WGS sequence"/>
</dbReference>
<dbReference type="EMBL" id="JAUSUZ010000001">
    <property type="protein sequence ID" value="MDQ0364933.1"/>
    <property type="molecule type" value="Genomic_DNA"/>
</dbReference>
<feature type="transmembrane region" description="Helical" evidence="1">
    <location>
        <begin position="60"/>
        <end position="78"/>
    </location>
</feature>
<dbReference type="InterPro" id="IPR010390">
    <property type="entry name" value="ABC-2_transporter-like"/>
</dbReference>
<dbReference type="PANTHER" id="PTHR36832">
    <property type="entry name" value="SLR1174 PROTEIN-RELATED"/>
    <property type="match status" value="1"/>
</dbReference>
<keyword evidence="1" id="KW-1133">Transmembrane helix</keyword>